<dbReference type="KEGG" id="tet:TTHERM_00457030"/>
<accession>I7MI79</accession>
<keyword evidence="1" id="KW-0175">Coiled coil</keyword>
<dbReference type="InParanoid" id="I7MI79"/>
<feature type="coiled-coil region" evidence="1">
    <location>
        <begin position="900"/>
        <end position="927"/>
    </location>
</feature>
<evidence type="ECO:0000313" key="3">
    <source>
        <dbReference type="EMBL" id="EAS03965.2"/>
    </source>
</evidence>
<feature type="region of interest" description="Disordered" evidence="2">
    <location>
        <begin position="681"/>
        <end position="708"/>
    </location>
</feature>
<evidence type="ECO:0000256" key="2">
    <source>
        <dbReference type="SAM" id="MobiDB-lite"/>
    </source>
</evidence>
<dbReference type="GeneID" id="7845307"/>
<feature type="compositionally biased region" description="Polar residues" evidence="2">
    <location>
        <begin position="691"/>
        <end position="702"/>
    </location>
</feature>
<proteinExistence type="predicted"/>
<protein>
    <submittedName>
        <fullName evidence="3">Uncharacterized protein</fullName>
    </submittedName>
</protein>
<gene>
    <name evidence="3" type="ORF">TTHERM_00457030</name>
</gene>
<name>I7MI79_TETTS</name>
<dbReference type="Proteomes" id="UP000009168">
    <property type="component" value="Unassembled WGS sequence"/>
</dbReference>
<dbReference type="AlphaFoldDB" id="I7MI79"/>
<keyword evidence="4" id="KW-1185">Reference proteome</keyword>
<dbReference type="RefSeq" id="XP_001024210.2">
    <property type="nucleotide sequence ID" value="XM_001024210.2"/>
</dbReference>
<dbReference type="EMBL" id="GG662464">
    <property type="protein sequence ID" value="EAS03965.2"/>
    <property type="molecule type" value="Genomic_DNA"/>
</dbReference>
<evidence type="ECO:0000313" key="4">
    <source>
        <dbReference type="Proteomes" id="UP000009168"/>
    </source>
</evidence>
<evidence type="ECO:0000256" key="1">
    <source>
        <dbReference type="SAM" id="Coils"/>
    </source>
</evidence>
<sequence>MKQQSSIQQKLKLIKNQNYFCDERSLPSQAQISQNDITNNIYYKLDQMKQDDLIGRERSVSDYQKPVNISRISHHFKQKQQLTTNQAKSINKHIKNFAENHYFAQSIGSHTNVSGQQLSQNNTKHTQNNILQSFSQEEYFSDQQKLTPRMNFYLSSRSRTQQNEAQMNKDSDIYTSQVSQSQAITPRYYFNYKMLLQNNKILPNYFTSKIALNSTSQESDLNLKIKESEQNIKNKEVEQNFKSKNSEQIFKQADSFIYDDKQNSHHKDQKNSSFLNSQTVSDLILEDMTPIQFKISNAPSFLDQKQEELLNTNQIYPLVDNLLSDSFYLDEGCKELTDSELIIKNPNEFFQKVGIKPLNASQNKKKPLNLYLTEHVEKELAMMKQFDQSQIQDKKLNQNHFNNFVQQSKELIEEDQQLPYQDVEKLIFEKKQSNKIRLDSPKCQQKNLNLIILKNKYNVVKERIKIEKKDLTTSYLYENREQLKLDYQDLDDQLYKKKKNLRDILLSNKEKEIFNSVDNFKKILKFKKMLKFQDVVQQTFQNHKKNQAEINENQHQISQIQKANTLNNYNQIPVDQTENKLQQKQPEHIEEEQKQAYSISSSIQINKTQQAINDQNLLKQVSLNQVQYQRDKQINHLHQKPQSNEDMQQHQIQQKIQDNQKINLPNQNQMKLNFWRVSSSKQLNQEEDKTQSNPSTQRSQTPKIKFKNHDEQTFKNIKWQQNKCIDLKKSFLQNKNQINKKNRIYSASPDSNQKIASFSFQKQQKQLHFSKDQISDRPYSQNIQNKPINTQILKSNQNISSSVYLRTQTKKNEMDQFKEQEASSKNKNQRLFEKLKQLNKNKQPNKKLEMGKIFLHEKSQQKKLFSNNISEQTQGQQLGNSYFQTDQENQTLNNSFAISKQHVKNELNTVEKQIQNQRLLIGNIQQKKGEYLSPFREKPSNQFIYDHMFYQKHIQLLISVNKKYENLDL</sequence>
<reference evidence="4" key="1">
    <citation type="journal article" date="2006" name="PLoS Biol.">
        <title>Macronuclear genome sequence of the ciliate Tetrahymena thermophila, a model eukaryote.</title>
        <authorList>
            <person name="Eisen J.A."/>
            <person name="Coyne R.S."/>
            <person name="Wu M."/>
            <person name="Wu D."/>
            <person name="Thiagarajan M."/>
            <person name="Wortman J.R."/>
            <person name="Badger J.H."/>
            <person name="Ren Q."/>
            <person name="Amedeo P."/>
            <person name="Jones K.M."/>
            <person name="Tallon L.J."/>
            <person name="Delcher A.L."/>
            <person name="Salzberg S.L."/>
            <person name="Silva J.C."/>
            <person name="Haas B.J."/>
            <person name="Majoros W.H."/>
            <person name="Farzad M."/>
            <person name="Carlton J.M."/>
            <person name="Smith R.K. Jr."/>
            <person name="Garg J."/>
            <person name="Pearlman R.E."/>
            <person name="Karrer K.M."/>
            <person name="Sun L."/>
            <person name="Manning G."/>
            <person name="Elde N.C."/>
            <person name="Turkewitz A.P."/>
            <person name="Asai D.J."/>
            <person name="Wilkes D.E."/>
            <person name="Wang Y."/>
            <person name="Cai H."/>
            <person name="Collins K."/>
            <person name="Stewart B.A."/>
            <person name="Lee S.R."/>
            <person name="Wilamowska K."/>
            <person name="Weinberg Z."/>
            <person name="Ruzzo W.L."/>
            <person name="Wloga D."/>
            <person name="Gaertig J."/>
            <person name="Frankel J."/>
            <person name="Tsao C.-C."/>
            <person name="Gorovsky M.A."/>
            <person name="Keeling P.J."/>
            <person name="Waller R.F."/>
            <person name="Patron N.J."/>
            <person name="Cherry J.M."/>
            <person name="Stover N.A."/>
            <person name="Krieger C.J."/>
            <person name="del Toro C."/>
            <person name="Ryder H.F."/>
            <person name="Williamson S.C."/>
            <person name="Barbeau R.A."/>
            <person name="Hamilton E.P."/>
            <person name="Orias E."/>
        </authorList>
    </citation>
    <scope>NUCLEOTIDE SEQUENCE [LARGE SCALE GENOMIC DNA]</scope>
    <source>
        <strain evidence="4">SB210</strain>
    </source>
</reference>
<organism evidence="3 4">
    <name type="scientific">Tetrahymena thermophila (strain SB210)</name>
    <dbReference type="NCBI Taxonomy" id="312017"/>
    <lineage>
        <taxon>Eukaryota</taxon>
        <taxon>Sar</taxon>
        <taxon>Alveolata</taxon>
        <taxon>Ciliophora</taxon>
        <taxon>Intramacronucleata</taxon>
        <taxon>Oligohymenophorea</taxon>
        <taxon>Hymenostomatida</taxon>
        <taxon>Tetrahymenina</taxon>
        <taxon>Tetrahymenidae</taxon>
        <taxon>Tetrahymena</taxon>
    </lineage>
</organism>